<evidence type="ECO:0000256" key="3">
    <source>
        <dbReference type="ARBA" id="ARBA00022989"/>
    </source>
</evidence>
<organism evidence="6 7">
    <name type="scientific">Nothocercus julius</name>
    <dbReference type="NCBI Taxonomy" id="2585813"/>
    <lineage>
        <taxon>Eukaryota</taxon>
        <taxon>Metazoa</taxon>
        <taxon>Chordata</taxon>
        <taxon>Craniata</taxon>
        <taxon>Vertebrata</taxon>
        <taxon>Euteleostomi</taxon>
        <taxon>Archelosauria</taxon>
        <taxon>Archosauria</taxon>
        <taxon>Dinosauria</taxon>
        <taxon>Saurischia</taxon>
        <taxon>Theropoda</taxon>
        <taxon>Coelurosauria</taxon>
        <taxon>Aves</taxon>
        <taxon>Palaeognathae</taxon>
        <taxon>Tinamiformes</taxon>
        <taxon>Tinamidae</taxon>
        <taxon>Nothocercus</taxon>
    </lineage>
</organism>
<dbReference type="Gene3D" id="2.60.120.260">
    <property type="entry name" value="Galactose-binding domain-like"/>
    <property type="match status" value="1"/>
</dbReference>
<comment type="subcellular location">
    <subcellularLocation>
        <location evidence="1">Nucleus inner membrane</location>
    </subcellularLocation>
</comment>
<dbReference type="GO" id="GO:0034993">
    <property type="term" value="C:meiotic nuclear membrane microtubule tethering complex"/>
    <property type="evidence" value="ECO:0007669"/>
    <property type="project" value="TreeGrafter"/>
</dbReference>
<evidence type="ECO:0000256" key="2">
    <source>
        <dbReference type="ARBA" id="ARBA00022692"/>
    </source>
</evidence>
<comment type="caution">
    <text evidence="6">The sequence shown here is derived from an EMBL/GenBank/DDBJ whole genome shotgun (WGS) entry which is preliminary data.</text>
</comment>
<dbReference type="GO" id="GO:0005637">
    <property type="term" value="C:nuclear inner membrane"/>
    <property type="evidence" value="ECO:0007669"/>
    <property type="project" value="UniProtKB-SubCell"/>
</dbReference>
<accession>A0A7K7WT82</accession>
<dbReference type="Proteomes" id="UP000531559">
    <property type="component" value="Unassembled WGS sequence"/>
</dbReference>
<evidence type="ECO:0000256" key="1">
    <source>
        <dbReference type="ARBA" id="ARBA00004540"/>
    </source>
</evidence>
<dbReference type="InterPro" id="IPR045119">
    <property type="entry name" value="SUN1-5"/>
</dbReference>
<name>A0A7K7WT82_9AVES</name>
<dbReference type="EMBL" id="VZSV01000385">
    <property type="protein sequence ID" value="NXA56496.1"/>
    <property type="molecule type" value="Genomic_DNA"/>
</dbReference>
<gene>
    <name evidence="6" type="primary">Sun3_1</name>
    <name evidence="6" type="ORF">NOTJUL_R05767</name>
</gene>
<evidence type="ECO:0000259" key="5">
    <source>
        <dbReference type="PROSITE" id="PS51469"/>
    </source>
</evidence>
<dbReference type="PANTHER" id="PTHR12911">
    <property type="entry name" value="SAD1/UNC-84-LIKE PROTEIN-RELATED"/>
    <property type="match status" value="1"/>
</dbReference>
<keyword evidence="4" id="KW-0472">Membrane</keyword>
<dbReference type="PROSITE" id="PS51469">
    <property type="entry name" value="SUN"/>
    <property type="match status" value="1"/>
</dbReference>
<evidence type="ECO:0000256" key="4">
    <source>
        <dbReference type="ARBA" id="ARBA00023136"/>
    </source>
</evidence>
<evidence type="ECO:0000313" key="6">
    <source>
        <dbReference type="EMBL" id="NXA56496.1"/>
    </source>
</evidence>
<sequence length="107" mass="11634">LCVAFCLQPDVSPGHCWPFPGSRGQVVIKLPAQIQPMALTMQHIFKAVSPSGTVSSAPRDFSVSGVDAEGEEETLLGTFVYDVEKEGMQTFSLKVREVQVGKMHGRK</sequence>
<keyword evidence="7" id="KW-1185">Reference proteome</keyword>
<feature type="domain" description="SUN" evidence="5">
    <location>
        <begin position="1"/>
        <end position="107"/>
    </location>
</feature>
<keyword evidence="2" id="KW-0812">Transmembrane</keyword>
<feature type="non-terminal residue" evidence="6">
    <location>
        <position position="107"/>
    </location>
</feature>
<dbReference type="AlphaFoldDB" id="A0A7K7WT82"/>
<evidence type="ECO:0000313" key="7">
    <source>
        <dbReference type="Proteomes" id="UP000531559"/>
    </source>
</evidence>
<dbReference type="GO" id="GO:0043495">
    <property type="term" value="F:protein-membrane adaptor activity"/>
    <property type="evidence" value="ECO:0007669"/>
    <property type="project" value="TreeGrafter"/>
</dbReference>
<dbReference type="PANTHER" id="PTHR12911:SF24">
    <property type="entry name" value="SUN DOMAIN-CONTAINING PROTEIN 3"/>
    <property type="match status" value="1"/>
</dbReference>
<dbReference type="InterPro" id="IPR012919">
    <property type="entry name" value="SUN_dom"/>
</dbReference>
<keyword evidence="3" id="KW-1133">Transmembrane helix</keyword>
<reference evidence="6 7" key="1">
    <citation type="submission" date="2019-09" db="EMBL/GenBank/DDBJ databases">
        <title>Bird 10,000 Genomes (B10K) Project - Family phase.</title>
        <authorList>
            <person name="Zhang G."/>
        </authorList>
    </citation>
    <scope>NUCLEOTIDE SEQUENCE [LARGE SCALE GENOMIC DNA]</scope>
    <source>
        <strain evidence="6">B10K-MSB-01</strain>
    </source>
</reference>
<feature type="non-terminal residue" evidence="6">
    <location>
        <position position="1"/>
    </location>
</feature>
<proteinExistence type="predicted"/>
<dbReference type="OrthoDB" id="342281at2759"/>
<protein>
    <submittedName>
        <fullName evidence="6">SUN3 protein</fullName>
    </submittedName>
</protein>
<dbReference type="Pfam" id="PF07738">
    <property type="entry name" value="Sad1_UNC"/>
    <property type="match status" value="1"/>
</dbReference>